<organism evidence="3 4">
    <name type="scientific">Levilactobacillus lanxiensis</name>
    <dbReference type="NCBI Taxonomy" id="2799568"/>
    <lineage>
        <taxon>Bacteria</taxon>
        <taxon>Bacillati</taxon>
        <taxon>Bacillota</taxon>
        <taxon>Bacilli</taxon>
        <taxon>Lactobacillales</taxon>
        <taxon>Lactobacillaceae</taxon>
        <taxon>Levilactobacillus</taxon>
    </lineage>
</organism>
<evidence type="ECO:0000313" key="4">
    <source>
        <dbReference type="Proteomes" id="UP001597189"/>
    </source>
</evidence>
<dbReference type="EMBL" id="JBHTOD010000004">
    <property type="protein sequence ID" value="MFD1455189.1"/>
    <property type="molecule type" value="Genomic_DNA"/>
</dbReference>
<dbReference type="Proteomes" id="UP001597189">
    <property type="component" value="Unassembled WGS sequence"/>
</dbReference>
<feature type="transmembrane region" description="Helical" evidence="2">
    <location>
        <begin position="6"/>
        <end position="29"/>
    </location>
</feature>
<evidence type="ECO:0000256" key="1">
    <source>
        <dbReference type="SAM" id="MobiDB-lite"/>
    </source>
</evidence>
<evidence type="ECO:0000313" key="3">
    <source>
        <dbReference type="EMBL" id="MFD1455189.1"/>
    </source>
</evidence>
<evidence type="ECO:0000256" key="2">
    <source>
        <dbReference type="SAM" id="Phobius"/>
    </source>
</evidence>
<reference evidence="4" key="1">
    <citation type="journal article" date="2019" name="Int. J. Syst. Evol. Microbiol.">
        <title>The Global Catalogue of Microorganisms (GCM) 10K type strain sequencing project: providing services to taxonomists for standard genome sequencing and annotation.</title>
        <authorList>
            <consortium name="The Broad Institute Genomics Platform"/>
            <consortium name="The Broad Institute Genome Sequencing Center for Infectious Disease"/>
            <person name="Wu L."/>
            <person name="Ma J."/>
        </authorList>
    </citation>
    <scope>NUCLEOTIDE SEQUENCE [LARGE SCALE GENOMIC DNA]</scope>
    <source>
        <strain evidence="4">CCM 8979</strain>
    </source>
</reference>
<dbReference type="RefSeq" id="WP_203644410.1">
    <property type="nucleotide sequence ID" value="NZ_BOLN01000004.1"/>
</dbReference>
<feature type="region of interest" description="Disordered" evidence="1">
    <location>
        <begin position="79"/>
        <end position="115"/>
    </location>
</feature>
<gene>
    <name evidence="3" type="ORF">ACFQ44_05750</name>
</gene>
<proteinExistence type="predicted"/>
<keyword evidence="4" id="KW-1185">Reference proteome</keyword>
<evidence type="ECO:0008006" key="5">
    <source>
        <dbReference type="Google" id="ProtNLM"/>
    </source>
</evidence>
<feature type="transmembrane region" description="Helical" evidence="2">
    <location>
        <begin position="38"/>
        <end position="56"/>
    </location>
</feature>
<protein>
    <recommendedName>
        <fullName evidence="5">DUF4811 domain-containing protein</fullName>
    </recommendedName>
</protein>
<comment type="caution">
    <text evidence="3">The sequence shown here is derived from an EMBL/GenBank/DDBJ whole genome shotgun (WGS) entry which is preliminary data.</text>
</comment>
<feature type="compositionally biased region" description="Basic and acidic residues" evidence="1">
    <location>
        <begin position="83"/>
        <end position="115"/>
    </location>
</feature>
<keyword evidence="2" id="KW-1133">Transmembrane helix</keyword>
<name>A0ABW4D2M4_9LACO</name>
<keyword evidence="2" id="KW-0472">Membrane</keyword>
<sequence length="249" mass="27856">MSTFFIIIFEILVRLLILALCLVGAYYLFRGMKSSHPILGTLIGILAIAVTVNIFIPSSYTPASRLTFKHHLTADQKAAAHSHSTEKAKEAETKSLEEARESSRQAHQRKQELKKQKTGLYGLKYQVNKAMKGNAILTYKVKVMGVDSSKPYTANIFLQDKDAAGFKYGYAKSDAVTIMKGIKKANYQDFSKIGIIFTGDTVDKTGNKNSNTPLVKYRFTSKRISEINPDNMQSLTSVANYYWKSDISE</sequence>
<keyword evidence="2" id="KW-0812">Transmembrane</keyword>
<accession>A0ABW4D2M4</accession>